<dbReference type="Proteomes" id="UP001597521">
    <property type="component" value="Unassembled WGS sequence"/>
</dbReference>
<reference evidence="3" key="1">
    <citation type="journal article" date="2019" name="Int. J. Syst. Evol. Microbiol.">
        <title>The Global Catalogue of Microorganisms (GCM) 10K type strain sequencing project: providing services to taxonomists for standard genome sequencing and annotation.</title>
        <authorList>
            <consortium name="The Broad Institute Genomics Platform"/>
            <consortium name="The Broad Institute Genome Sequencing Center for Infectious Disease"/>
            <person name="Wu L."/>
            <person name="Ma J."/>
        </authorList>
    </citation>
    <scope>NUCLEOTIDE SEQUENCE [LARGE SCALE GENOMIC DNA]</scope>
    <source>
        <strain evidence="3">CCM 7427</strain>
    </source>
</reference>
<dbReference type="EMBL" id="JBHUNP010000001">
    <property type="protein sequence ID" value="MFD2647021.1"/>
    <property type="molecule type" value="Genomic_DNA"/>
</dbReference>
<feature type="compositionally biased region" description="Basic and acidic residues" evidence="1">
    <location>
        <begin position="36"/>
        <end position="45"/>
    </location>
</feature>
<name>A0ABW5QI55_9HYPH</name>
<organism evidence="2 3">
    <name type="scientific">Devosia albogilva</name>
    <dbReference type="NCBI Taxonomy" id="429726"/>
    <lineage>
        <taxon>Bacteria</taxon>
        <taxon>Pseudomonadati</taxon>
        <taxon>Pseudomonadota</taxon>
        <taxon>Alphaproteobacteria</taxon>
        <taxon>Hyphomicrobiales</taxon>
        <taxon>Devosiaceae</taxon>
        <taxon>Devosia</taxon>
    </lineage>
</organism>
<keyword evidence="3" id="KW-1185">Reference proteome</keyword>
<feature type="compositionally biased region" description="Basic and acidic residues" evidence="1">
    <location>
        <begin position="1"/>
        <end position="22"/>
    </location>
</feature>
<comment type="caution">
    <text evidence="2">The sequence shown here is derived from an EMBL/GenBank/DDBJ whole genome shotgun (WGS) entry which is preliminary data.</text>
</comment>
<accession>A0ABW5QI55</accession>
<evidence type="ECO:0000256" key="1">
    <source>
        <dbReference type="SAM" id="MobiDB-lite"/>
    </source>
</evidence>
<evidence type="ECO:0000313" key="3">
    <source>
        <dbReference type="Proteomes" id="UP001597521"/>
    </source>
</evidence>
<sequence>MTKPDDQQVSRTNEEANRRFNGEGRQTPNDGETASEVEKTNRKANAEFNDDTPEPGIGNTVGGISGSPD</sequence>
<protein>
    <submittedName>
        <fullName evidence="2">Uncharacterized protein</fullName>
    </submittedName>
</protein>
<evidence type="ECO:0000313" key="2">
    <source>
        <dbReference type="EMBL" id="MFD2647021.1"/>
    </source>
</evidence>
<dbReference type="RefSeq" id="WP_386832064.1">
    <property type="nucleotide sequence ID" value="NZ_JBHUNP010000001.1"/>
</dbReference>
<gene>
    <name evidence="2" type="ORF">ACFSX5_04325</name>
</gene>
<feature type="compositionally biased region" description="Gly residues" evidence="1">
    <location>
        <begin position="59"/>
        <end position="69"/>
    </location>
</feature>
<proteinExistence type="predicted"/>
<feature type="region of interest" description="Disordered" evidence="1">
    <location>
        <begin position="1"/>
        <end position="69"/>
    </location>
</feature>